<organism evidence="4 5">
    <name type="scientific">Campylobacter upsaliensis</name>
    <dbReference type="NCBI Taxonomy" id="28080"/>
    <lineage>
        <taxon>Bacteria</taxon>
        <taxon>Pseudomonadati</taxon>
        <taxon>Campylobacterota</taxon>
        <taxon>Epsilonproteobacteria</taxon>
        <taxon>Campylobacterales</taxon>
        <taxon>Campylobacteraceae</taxon>
        <taxon>Campylobacter</taxon>
    </lineage>
</organism>
<dbReference type="PANTHER" id="PTHR34216:SF3">
    <property type="entry name" value="POLY-BETA-1,6-N-ACETYL-D-GLUCOSAMINE N-DEACETYLASE"/>
    <property type="match status" value="1"/>
</dbReference>
<evidence type="ECO:0000313" key="4">
    <source>
        <dbReference type="EMBL" id="EAJ1622790.1"/>
    </source>
</evidence>
<evidence type="ECO:0000256" key="1">
    <source>
        <dbReference type="ARBA" id="ARBA00004613"/>
    </source>
</evidence>
<dbReference type="AlphaFoldDB" id="A0A7U8B5C5"/>
<sequence>MKILMYHYVKESVKNLPFFRYLSLVNFKKQLDYFEKNFGLVSFEEFCRLKTEPKFINVLKNKILLTFDDGLKEHFTLVYPELLKRGALGIFFMPSLVLEQEKALCVHKIHYLLGRYGGGGGELLNLALELIEPSMCENENAYLFEDYYDLLDDEESVKQFKLLLNYNLKEEFKEEVLSALIKKCGLSEAQIYENYYLNREELEIMSENQMLIGSHAHSHINFLNLNAKQEADEVRKSFEILSFLNPALRTFCYPYGEFSRNSRAILQNLGVDFAFVSLDEYKKDIDEEDLRLNPLTLSRYDCNEFPFGKASKG</sequence>
<evidence type="ECO:0000259" key="3">
    <source>
        <dbReference type="Pfam" id="PF01522"/>
    </source>
</evidence>
<dbReference type="GO" id="GO:0016810">
    <property type="term" value="F:hydrolase activity, acting on carbon-nitrogen (but not peptide) bonds"/>
    <property type="evidence" value="ECO:0007669"/>
    <property type="project" value="InterPro"/>
</dbReference>
<gene>
    <name evidence="4" type="ORF">CT510_09115</name>
</gene>
<dbReference type="GO" id="GO:0005975">
    <property type="term" value="P:carbohydrate metabolic process"/>
    <property type="evidence" value="ECO:0007669"/>
    <property type="project" value="InterPro"/>
</dbReference>
<protein>
    <submittedName>
        <fullName evidence="4">Polysaccharide deacetylase</fullName>
    </submittedName>
</protein>
<comment type="caution">
    <text evidence="4">The sequence shown here is derived from an EMBL/GenBank/DDBJ whole genome shotgun (WGS) entry which is preliminary data.</text>
</comment>
<dbReference type="Gene3D" id="3.20.20.370">
    <property type="entry name" value="Glycoside hydrolase/deacetylase"/>
    <property type="match status" value="1"/>
</dbReference>
<accession>A0A7U8B5C5</accession>
<dbReference type="PANTHER" id="PTHR34216">
    <property type="match status" value="1"/>
</dbReference>
<dbReference type="Pfam" id="PF01522">
    <property type="entry name" value="Polysacc_deac_1"/>
    <property type="match status" value="1"/>
</dbReference>
<keyword evidence="2" id="KW-0732">Signal</keyword>
<dbReference type="SUPFAM" id="SSF88713">
    <property type="entry name" value="Glycoside hydrolase/deacetylase"/>
    <property type="match status" value="1"/>
</dbReference>
<dbReference type="InterPro" id="IPR051398">
    <property type="entry name" value="Polysacch_Deacetylase"/>
</dbReference>
<evidence type="ECO:0000256" key="2">
    <source>
        <dbReference type="ARBA" id="ARBA00022729"/>
    </source>
</evidence>
<dbReference type="InterPro" id="IPR011330">
    <property type="entry name" value="Glyco_hydro/deAcase_b/a-brl"/>
</dbReference>
<dbReference type="Proteomes" id="UP000535305">
    <property type="component" value="Unassembled WGS sequence"/>
</dbReference>
<dbReference type="EMBL" id="AABVLA010000054">
    <property type="protein sequence ID" value="EAJ1622790.1"/>
    <property type="molecule type" value="Genomic_DNA"/>
</dbReference>
<keyword evidence="5" id="KW-1185">Reference proteome</keyword>
<dbReference type="GO" id="GO:0005576">
    <property type="term" value="C:extracellular region"/>
    <property type="evidence" value="ECO:0007669"/>
    <property type="project" value="UniProtKB-SubCell"/>
</dbReference>
<comment type="subcellular location">
    <subcellularLocation>
        <location evidence="1">Secreted</location>
    </subcellularLocation>
</comment>
<feature type="domain" description="NodB homology" evidence="3">
    <location>
        <begin position="199"/>
        <end position="273"/>
    </location>
</feature>
<proteinExistence type="predicted"/>
<name>A0A7U8B5C5_CAMUP</name>
<dbReference type="InterPro" id="IPR002509">
    <property type="entry name" value="NODB_dom"/>
</dbReference>
<reference evidence="4 5" key="1">
    <citation type="submission" date="2018-06" db="EMBL/GenBank/DDBJ databases">
        <authorList>
            <consortium name="PulseNet: The National Subtyping Network for Foodborne Disease Surveillance"/>
            <person name="Tarr C.L."/>
            <person name="Trees E."/>
            <person name="Katz L.S."/>
            <person name="Carleton-Romer H.A."/>
            <person name="Stroika S."/>
            <person name="Kucerova Z."/>
            <person name="Roache K.F."/>
            <person name="Sabol A.L."/>
            <person name="Besser J."/>
            <person name="Gerner-Smidt P."/>
        </authorList>
    </citation>
    <scope>NUCLEOTIDE SEQUENCE [LARGE SCALE GENOMIC DNA]</scope>
    <source>
        <strain evidence="4 5">PNUSAC003104</strain>
    </source>
</reference>
<evidence type="ECO:0000313" key="5">
    <source>
        <dbReference type="Proteomes" id="UP000535305"/>
    </source>
</evidence>